<evidence type="ECO:0000313" key="1">
    <source>
        <dbReference type="EMBL" id="CAG7726485.1"/>
    </source>
</evidence>
<name>A0A8J2NZN1_9HEXA</name>
<feature type="non-terminal residue" evidence="1">
    <location>
        <position position="32"/>
    </location>
</feature>
<organism evidence="1 2">
    <name type="scientific">Allacma fusca</name>
    <dbReference type="NCBI Taxonomy" id="39272"/>
    <lineage>
        <taxon>Eukaryota</taxon>
        <taxon>Metazoa</taxon>
        <taxon>Ecdysozoa</taxon>
        <taxon>Arthropoda</taxon>
        <taxon>Hexapoda</taxon>
        <taxon>Collembola</taxon>
        <taxon>Symphypleona</taxon>
        <taxon>Sminthuridae</taxon>
        <taxon>Allacma</taxon>
    </lineage>
</organism>
<evidence type="ECO:0000313" key="2">
    <source>
        <dbReference type="Proteomes" id="UP000708208"/>
    </source>
</evidence>
<dbReference type="OrthoDB" id="10258882at2759"/>
<proteinExistence type="predicted"/>
<dbReference type="Proteomes" id="UP000708208">
    <property type="component" value="Unassembled WGS sequence"/>
</dbReference>
<protein>
    <submittedName>
        <fullName evidence="1">Uncharacterized protein</fullName>
    </submittedName>
</protein>
<reference evidence="1" key="1">
    <citation type="submission" date="2021-06" db="EMBL/GenBank/DDBJ databases">
        <authorList>
            <person name="Hodson N. C."/>
            <person name="Mongue J. A."/>
            <person name="Jaron S. K."/>
        </authorList>
    </citation>
    <scope>NUCLEOTIDE SEQUENCE</scope>
</reference>
<sequence length="32" mass="3540">KSALDCLPAERMAELDKGVEAAKILLKTIRQQ</sequence>
<dbReference type="AlphaFoldDB" id="A0A8J2NZN1"/>
<dbReference type="EMBL" id="CAJVCH010136161">
    <property type="protein sequence ID" value="CAG7726485.1"/>
    <property type="molecule type" value="Genomic_DNA"/>
</dbReference>
<keyword evidence="2" id="KW-1185">Reference proteome</keyword>
<accession>A0A8J2NZN1</accession>
<gene>
    <name evidence="1" type="ORF">AFUS01_LOCUS15397</name>
</gene>
<comment type="caution">
    <text evidence="1">The sequence shown here is derived from an EMBL/GenBank/DDBJ whole genome shotgun (WGS) entry which is preliminary data.</text>
</comment>
<feature type="non-terminal residue" evidence="1">
    <location>
        <position position="1"/>
    </location>
</feature>